<keyword evidence="2" id="KW-1185">Reference proteome</keyword>
<gene>
    <name evidence="1" type="ORF">L3Q82_004071</name>
</gene>
<comment type="caution">
    <text evidence="1">The sequence shown here is derived from an EMBL/GenBank/DDBJ whole genome shotgun (WGS) entry which is preliminary data.</text>
</comment>
<dbReference type="Proteomes" id="UP000831701">
    <property type="component" value="Chromosome 2"/>
</dbReference>
<proteinExistence type="predicted"/>
<sequence length="496" mass="54479">MVSDGFVVSVTNSVMVRRSRTTILPCWISPTQSAEGLEVRWYRSDDFYSHILLYKERKIQEMSQEAYVGRISFGLHDTASGGLATGDVSLKLGNVTLEDTGDYTCYVSSEKGYDSGIVSLIVTGECHKSGKKHTKPKDGLLTLTSNVLHLPPLILPLEIGAPVLLSTQWKDDNIANVSCESGGWYPEPEVRWSDQKQVLRPEGLKHSKDSSGLLSVHSWLLVSGSSEVSCSVGLPHKEGKEARVRLEKPPQLDKSESGSSAAGWVAFALLLIATLVGIGVLWFKMRETQKLLSKVNVTLDKVENRFLTIRDCMLRDAPVEFPDGEKVTCLTAIKGTPGFSSGQHYWEVSLAVPGIDVKKSWWVGVTSVVNFPEETDFTPTTAKGFWFLSSSPDIAQGFQFSTEAKVSLPVNSRPQTVGVYLNYDSGDLSFYNVEEESLIGSLTVRFTGKVFPFFNPGKGDQACMKILQRKEESQPADVGISEGTSLMKDKKSCTPP</sequence>
<dbReference type="EMBL" id="CM041532">
    <property type="protein sequence ID" value="KAI3375781.1"/>
    <property type="molecule type" value="Genomic_DNA"/>
</dbReference>
<evidence type="ECO:0000313" key="1">
    <source>
        <dbReference type="EMBL" id="KAI3375781.1"/>
    </source>
</evidence>
<evidence type="ECO:0000313" key="2">
    <source>
        <dbReference type="Proteomes" id="UP000831701"/>
    </source>
</evidence>
<reference evidence="1" key="1">
    <citation type="submission" date="2022-04" db="EMBL/GenBank/DDBJ databases">
        <title>Jade perch genome.</title>
        <authorList>
            <person name="Chao B."/>
        </authorList>
    </citation>
    <scope>NUCLEOTIDE SEQUENCE</scope>
    <source>
        <strain evidence="1">CB-2022</strain>
    </source>
</reference>
<protein>
    <submittedName>
        <fullName evidence="1">Uncharacterized protein</fullName>
    </submittedName>
</protein>
<organism evidence="1 2">
    <name type="scientific">Scortum barcoo</name>
    <name type="common">barcoo grunter</name>
    <dbReference type="NCBI Taxonomy" id="214431"/>
    <lineage>
        <taxon>Eukaryota</taxon>
        <taxon>Metazoa</taxon>
        <taxon>Chordata</taxon>
        <taxon>Craniata</taxon>
        <taxon>Vertebrata</taxon>
        <taxon>Euteleostomi</taxon>
        <taxon>Actinopterygii</taxon>
        <taxon>Neopterygii</taxon>
        <taxon>Teleostei</taxon>
        <taxon>Neoteleostei</taxon>
        <taxon>Acanthomorphata</taxon>
        <taxon>Eupercaria</taxon>
        <taxon>Centrarchiformes</taxon>
        <taxon>Terapontoidei</taxon>
        <taxon>Terapontidae</taxon>
        <taxon>Scortum</taxon>
    </lineage>
</organism>
<name>A0ACB8X733_9TELE</name>
<accession>A0ACB8X733</accession>